<dbReference type="RefSeq" id="WP_212702323.1">
    <property type="nucleotide sequence ID" value="NZ_JADMKU010000017.1"/>
</dbReference>
<proteinExistence type="inferred from homology"/>
<reference evidence="6 7" key="1">
    <citation type="journal article" date="2021" name="Arch. Microbiol.">
        <title>Thalassobius aquimarinus sp. nov., isolated from the Sea of Japan seashore.</title>
        <authorList>
            <person name="Kurilenko V.V."/>
            <person name="Romanenko L.A."/>
            <person name="Chernysheva N.Y."/>
            <person name="Velansky P.V."/>
            <person name="Tekutyeva L.A."/>
            <person name="Isaeva M.P."/>
            <person name="Mikhailov V.V."/>
        </authorList>
    </citation>
    <scope>NUCLEOTIDE SEQUENCE [LARGE SCALE GENOMIC DNA]</scope>
    <source>
        <strain evidence="6 7">KMM 8518</strain>
    </source>
</reference>
<evidence type="ECO:0000256" key="3">
    <source>
        <dbReference type="ARBA" id="ARBA00022729"/>
    </source>
</evidence>
<evidence type="ECO:0000313" key="6">
    <source>
        <dbReference type="EMBL" id="MBR9652709.1"/>
    </source>
</evidence>
<evidence type="ECO:0000256" key="4">
    <source>
        <dbReference type="SAM" id="SignalP"/>
    </source>
</evidence>
<dbReference type="SUPFAM" id="SSF53822">
    <property type="entry name" value="Periplasmic binding protein-like I"/>
    <property type="match status" value="1"/>
</dbReference>
<comment type="caution">
    <text evidence="6">The sequence shown here is derived from an EMBL/GenBank/DDBJ whole genome shotgun (WGS) entry which is preliminary data.</text>
</comment>
<dbReference type="EMBL" id="JADMKU010000017">
    <property type="protein sequence ID" value="MBR9652709.1"/>
    <property type="molecule type" value="Genomic_DNA"/>
</dbReference>
<feature type="domain" description="Periplasmic binding protein" evidence="5">
    <location>
        <begin position="54"/>
        <end position="311"/>
    </location>
</feature>
<gene>
    <name evidence="6" type="ORF">IT775_16440</name>
</gene>
<evidence type="ECO:0000313" key="7">
    <source>
        <dbReference type="Proteomes" id="UP001195941"/>
    </source>
</evidence>
<evidence type="ECO:0000259" key="5">
    <source>
        <dbReference type="Pfam" id="PF13407"/>
    </source>
</evidence>
<feature type="chain" id="PRO_5046386103" evidence="4">
    <location>
        <begin position="22"/>
        <end position="357"/>
    </location>
</feature>
<dbReference type="PANTHER" id="PTHR46847:SF1">
    <property type="entry name" value="D-ALLOSE-BINDING PERIPLASMIC PROTEIN-RELATED"/>
    <property type="match status" value="1"/>
</dbReference>
<dbReference type="Pfam" id="PF13407">
    <property type="entry name" value="Peripla_BP_4"/>
    <property type="match status" value="1"/>
</dbReference>
<dbReference type="Gene3D" id="3.40.50.2300">
    <property type="match status" value="2"/>
</dbReference>
<dbReference type="InterPro" id="IPR028082">
    <property type="entry name" value="Peripla_BP_I"/>
</dbReference>
<comment type="similarity">
    <text evidence="2">Belongs to the bacterial solute-binding protein 2 family.</text>
</comment>
<accession>A0ABS5HUY9</accession>
<keyword evidence="7" id="KW-1185">Reference proteome</keyword>
<comment type="subcellular location">
    <subcellularLocation>
        <location evidence="1">Cell envelope</location>
    </subcellularLocation>
</comment>
<name>A0ABS5HUY9_9RHOB</name>
<dbReference type="InterPro" id="IPR025997">
    <property type="entry name" value="SBP_2_dom"/>
</dbReference>
<dbReference type="Proteomes" id="UP001195941">
    <property type="component" value="Unassembled WGS sequence"/>
</dbReference>
<evidence type="ECO:0000256" key="1">
    <source>
        <dbReference type="ARBA" id="ARBA00004196"/>
    </source>
</evidence>
<evidence type="ECO:0000256" key="2">
    <source>
        <dbReference type="ARBA" id="ARBA00007639"/>
    </source>
</evidence>
<dbReference type="PANTHER" id="PTHR46847">
    <property type="entry name" value="D-ALLOSE-BINDING PERIPLASMIC PROTEIN-RELATED"/>
    <property type="match status" value="1"/>
</dbReference>
<sequence>MLNKISAALVATLLTTSALSAQDITLHADIGPTAGSNVVDVSKYEAKRDGSYIVGFSNVAVFNSWAAQLVEEAAYRASTLSQVKRYIVTDANGDPSKQVADIEDMLAQGADAIVVNPTNPVALVPVLEKAYDDGVVVVVVTADANTDKVTARIMADQVKFGVDGGQFLVDAMGGEGKVIALRGIAGLSVDDDRFNGAADVIAKGGDMEIIAEEYAAWSYDQGRQACESLALAHPKIDGVWSSGGAMTQACVEVFNEFGRDLVPMTGEANNGFFRTWKENQNKGFDSIAPQNPTWAVGEGIALAVAILEGQEVYDYYAVTAAPYTAEDLDALYRPDLNDSYWVGSTLPEEKLQALYGN</sequence>
<feature type="signal peptide" evidence="4">
    <location>
        <begin position="1"/>
        <end position="21"/>
    </location>
</feature>
<keyword evidence="3 4" id="KW-0732">Signal</keyword>
<protein>
    <submittedName>
        <fullName evidence="6">ABC transporter substrate-binding protein</fullName>
    </submittedName>
</protein>
<dbReference type="CDD" id="cd19996">
    <property type="entry name" value="PBP1_ABC_sugar_binding-like"/>
    <property type="match status" value="1"/>
</dbReference>
<organism evidence="6 7">
    <name type="scientific">Thalassovita aquimarina</name>
    <dbReference type="NCBI Taxonomy" id="2785917"/>
    <lineage>
        <taxon>Bacteria</taxon>
        <taxon>Pseudomonadati</taxon>
        <taxon>Pseudomonadota</taxon>
        <taxon>Alphaproteobacteria</taxon>
        <taxon>Rhodobacterales</taxon>
        <taxon>Roseobacteraceae</taxon>
        <taxon>Thalassovita</taxon>
    </lineage>
</organism>